<evidence type="ECO:0000313" key="8">
    <source>
        <dbReference type="Proteomes" id="UP000031518"/>
    </source>
</evidence>
<accession>A0A0B6WVZ0</accession>
<dbReference type="EMBL" id="CBXV010000005">
    <property type="protein sequence ID" value="CDM65438.1"/>
    <property type="molecule type" value="Genomic_DNA"/>
</dbReference>
<dbReference type="AlphaFoldDB" id="A0A0B6WVZ0"/>
<dbReference type="GO" id="GO:0016020">
    <property type="term" value="C:membrane"/>
    <property type="evidence" value="ECO:0007669"/>
    <property type="project" value="UniProtKB-SubCell"/>
</dbReference>
<evidence type="ECO:0000313" key="7">
    <source>
        <dbReference type="EMBL" id="CDM65438.1"/>
    </source>
</evidence>
<evidence type="ECO:0000256" key="2">
    <source>
        <dbReference type="ARBA" id="ARBA00009773"/>
    </source>
</evidence>
<evidence type="ECO:0000256" key="4">
    <source>
        <dbReference type="ARBA" id="ARBA00022989"/>
    </source>
</evidence>
<protein>
    <submittedName>
        <fullName evidence="7">Predicted permease</fullName>
    </submittedName>
</protein>
<dbReference type="STRING" id="454194.PYK22_01439"/>
<dbReference type="Proteomes" id="UP000031518">
    <property type="component" value="Unassembled WGS sequence"/>
</dbReference>
<feature type="transmembrane region" description="Helical" evidence="6">
    <location>
        <begin position="35"/>
        <end position="50"/>
    </location>
</feature>
<dbReference type="Pfam" id="PF01594">
    <property type="entry name" value="AI-2E_transport"/>
    <property type="match status" value="1"/>
</dbReference>
<evidence type="ECO:0000256" key="3">
    <source>
        <dbReference type="ARBA" id="ARBA00022692"/>
    </source>
</evidence>
<feature type="transmembrane region" description="Helical" evidence="6">
    <location>
        <begin position="275"/>
        <end position="292"/>
    </location>
</feature>
<keyword evidence="3 6" id="KW-0812">Transmembrane</keyword>
<reference evidence="7 8" key="1">
    <citation type="submission" date="2013-12" db="EMBL/GenBank/DDBJ databases">
        <authorList>
            <person name="Stott M."/>
        </authorList>
    </citation>
    <scope>NUCLEOTIDE SEQUENCE [LARGE SCALE GENOMIC DNA]</scope>
    <source>
        <strain evidence="7 8">K22</strain>
    </source>
</reference>
<dbReference type="PANTHER" id="PTHR21716:SF4">
    <property type="entry name" value="TRANSMEMBRANE PROTEIN 245"/>
    <property type="match status" value="1"/>
</dbReference>
<keyword evidence="8" id="KW-1185">Reference proteome</keyword>
<evidence type="ECO:0000256" key="1">
    <source>
        <dbReference type="ARBA" id="ARBA00004141"/>
    </source>
</evidence>
<dbReference type="InterPro" id="IPR002549">
    <property type="entry name" value="AI-2E-like"/>
</dbReference>
<organism evidence="7 8">
    <name type="scientific">Pyrinomonas methylaliphatogenes</name>
    <dbReference type="NCBI Taxonomy" id="454194"/>
    <lineage>
        <taxon>Bacteria</taxon>
        <taxon>Pseudomonadati</taxon>
        <taxon>Acidobacteriota</taxon>
        <taxon>Blastocatellia</taxon>
        <taxon>Blastocatellales</taxon>
        <taxon>Pyrinomonadaceae</taxon>
        <taxon>Pyrinomonas</taxon>
    </lineage>
</organism>
<feature type="transmembrane region" description="Helical" evidence="6">
    <location>
        <begin position="12"/>
        <end position="29"/>
    </location>
</feature>
<dbReference type="RefSeq" id="WP_157770735.1">
    <property type="nucleotide sequence ID" value="NZ_CBXV010000005.1"/>
</dbReference>
<name>A0A0B6WVZ0_9BACT</name>
<evidence type="ECO:0000256" key="5">
    <source>
        <dbReference type="ARBA" id="ARBA00023136"/>
    </source>
</evidence>
<feature type="transmembrane region" description="Helical" evidence="6">
    <location>
        <begin position="241"/>
        <end position="263"/>
    </location>
</feature>
<comment type="similarity">
    <text evidence="2">Belongs to the autoinducer-2 exporter (AI-2E) (TC 2.A.86) family.</text>
</comment>
<proteinExistence type="inferred from homology"/>
<evidence type="ECO:0000256" key="6">
    <source>
        <dbReference type="SAM" id="Phobius"/>
    </source>
</evidence>
<dbReference type="PANTHER" id="PTHR21716">
    <property type="entry name" value="TRANSMEMBRANE PROTEIN"/>
    <property type="match status" value="1"/>
</dbReference>
<feature type="transmembrane region" description="Helical" evidence="6">
    <location>
        <begin position="312"/>
        <end position="342"/>
    </location>
</feature>
<sequence length="356" mass="38694">MKLARGRRARWAVLIIATAIALYVCWLMLQPLLNVLVWAIVLVILFHPLHRRIVLLTRSSHLGALLSCLLVVITILAPLTLVTFAVFNELSGAAKMLQANAATLLDPESPFMGPLWRWLGRFVDVESLRAGWLSAERIQAAVQTAAGAIAGRTLGVLGGAFGIVIDTFFIIFTMYYLFRDGERILRALRDFLPLDRAQVDTVFTRAREVINASLYGVLVIGIIQGALGGLAFWALGLPSAIVWAVVMAILSMIPMAGAFIVWVPAALFLAATGHWAKAIMLTAWGALVIGTVDNFLRPKLVGEKTRLHELFIFFSVLGGLNLFGVLGLVLGPVILAITLALLDIVREIESGAEADH</sequence>
<reference evidence="7 8" key="2">
    <citation type="submission" date="2015-01" db="EMBL/GenBank/DDBJ databases">
        <title>Complete genome sequence of Pyrinomonas methylaliphatogenes type strain K22T.</title>
        <authorList>
            <person name="Lee K.C.Y."/>
            <person name="Power J.F."/>
            <person name="Dunfield P.F."/>
            <person name="Morgan X.C."/>
            <person name="Huttenhower C."/>
            <person name="Stott M.B."/>
        </authorList>
    </citation>
    <scope>NUCLEOTIDE SEQUENCE [LARGE SCALE GENOMIC DNA]</scope>
    <source>
        <strain evidence="7 8">K22</strain>
    </source>
</reference>
<feature type="transmembrane region" description="Helical" evidence="6">
    <location>
        <begin position="156"/>
        <end position="178"/>
    </location>
</feature>
<gene>
    <name evidence="7" type="ORF">PYK22_01439</name>
</gene>
<keyword evidence="5 6" id="KW-0472">Membrane</keyword>
<feature type="transmembrane region" description="Helical" evidence="6">
    <location>
        <begin position="214"/>
        <end position="235"/>
    </location>
</feature>
<keyword evidence="4 6" id="KW-1133">Transmembrane helix</keyword>
<feature type="transmembrane region" description="Helical" evidence="6">
    <location>
        <begin position="62"/>
        <end position="87"/>
    </location>
</feature>
<comment type="subcellular location">
    <subcellularLocation>
        <location evidence="1">Membrane</location>
        <topology evidence="1">Multi-pass membrane protein</topology>
    </subcellularLocation>
</comment>
<dbReference type="OrthoDB" id="106838at2"/>